<gene>
    <name evidence="2" type="ORF">A2756_00035</name>
</gene>
<comment type="caution">
    <text evidence="2">The sequence shown here is derived from an EMBL/GenBank/DDBJ whole genome shotgun (WGS) entry which is preliminary data.</text>
</comment>
<name>A0A1G2FZE0_9BACT</name>
<dbReference type="Proteomes" id="UP000177785">
    <property type="component" value="Unassembled WGS sequence"/>
</dbReference>
<accession>A0A1G2FZE0</accession>
<evidence type="ECO:0000256" key="1">
    <source>
        <dbReference type="SAM" id="MobiDB-lite"/>
    </source>
</evidence>
<protein>
    <submittedName>
        <fullName evidence="2">Uncharacterized protein</fullName>
    </submittedName>
</protein>
<feature type="compositionally biased region" description="Polar residues" evidence="1">
    <location>
        <begin position="12"/>
        <end position="27"/>
    </location>
</feature>
<sequence>MGRATRKKNEKSIQQAMHTPPASSRSVRLNGADLGCVCIGLSLDGGDVCGMRVGIVCDTHRHTNYKNYDCYPNDGAVAPVLKVWHMRLLLTIYL</sequence>
<evidence type="ECO:0000313" key="3">
    <source>
        <dbReference type="Proteomes" id="UP000177785"/>
    </source>
</evidence>
<feature type="region of interest" description="Disordered" evidence="1">
    <location>
        <begin position="1"/>
        <end position="28"/>
    </location>
</feature>
<organism evidence="2 3">
    <name type="scientific">Candidatus Ryanbacteria bacterium RIFCSPHIGHO2_01_FULL_48_27</name>
    <dbReference type="NCBI Taxonomy" id="1802115"/>
    <lineage>
        <taxon>Bacteria</taxon>
        <taxon>Candidatus Ryaniibacteriota</taxon>
    </lineage>
</organism>
<reference evidence="2 3" key="1">
    <citation type="journal article" date="2016" name="Nat. Commun.">
        <title>Thousands of microbial genomes shed light on interconnected biogeochemical processes in an aquifer system.</title>
        <authorList>
            <person name="Anantharaman K."/>
            <person name="Brown C.T."/>
            <person name="Hug L.A."/>
            <person name="Sharon I."/>
            <person name="Castelle C.J."/>
            <person name="Probst A.J."/>
            <person name="Thomas B.C."/>
            <person name="Singh A."/>
            <person name="Wilkins M.J."/>
            <person name="Karaoz U."/>
            <person name="Brodie E.L."/>
            <person name="Williams K.H."/>
            <person name="Hubbard S.S."/>
            <person name="Banfield J.F."/>
        </authorList>
    </citation>
    <scope>NUCLEOTIDE SEQUENCE [LARGE SCALE GENOMIC DNA]</scope>
</reference>
<proteinExistence type="predicted"/>
<dbReference type="EMBL" id="MHNL01000039">
    <property type="protein sequence ID" value="OGZ43102.1"/>
    <property type="molecule type" value="Genomic_DNA"/>
</dbReference>
<evidence type="ECO:0000313" key="2">
    <source>
        <dbReference type="EMBL" id="OGZ43102.1"/>
    </source>
</evidence>
<dbReference type="AlphaFoldDB" id="A0A1G2FZE0"/>